<dbReference type="Proteomes" id="UP001217333">
    <property type="component" value="Segment"/>
</dbReference>
<reference evidence="2" key="1">
    <citation type="submission" date="2023-01" db="EMBL/GenBank/DDBJ databases">
        <authorList>
            <person name="Bringhurst R.M."/>
            <person name="Homer T.E."/>
        </authorList>
    </citation>
    <scope>NUCLEOTIDE SEQUENCE</scope>
</reference>
<sequence length="36" mass="3999">MVRYMMDGVVRGIIWAVIVIALCSLGLGVFIGWLVF</sequence>
<proteinExistence type="predicted"/>
<keyword evidence="1" id="KW-0812">Transmembrane</keyword>
<evidence type="ECO:0000256" key="1">
    <source>
        <dbReference type="SAM" id="Phobius"/>
    </source>
</evidence>
<evidence type="ECO:0000313" key="2">
    <source>
        <dbReference type="EMBL" id="WCX68724.1"/>
    </source>
</evidence>
<feature type="transmembrane region" description="Helical" evidence="1">
    <location>
        <begin position="12"/>
        <end position="35"/>
    </location>
</feature>
<evidence type="ECO:0000313" key="3">
    <source>
        <dbReference type="Proteomes" id="UP001217333"/>
    </source>
</evidence>
<accession>A0AAF0C0S6</accession>
<protein>
    <submittedName>
        <fullName evidence="2">Uncharacterized protein</fullName>
    </submittedName>
</protein>
<keyword evidence="1" id="KW-1133">Transmembrane helix</keyword>
<dbReference type="EMBL" id="OQ362005">
    <property type="protein sequence ID" value="WCX68724.1"/>
    <property type="molecule type" value="Genomic_DNA"/>
</dbReference>
<keyword evidence="3" id="KW-1185">Reference proteome</keyword>
<organism evidence="2 3">
    <name type="scientific">Salmonella phage GSW6</name>
    <dbReference type="NCBI Taxonomy" id="3025422"/>
    <lineage>
        <taxon>Viruses</taxon>
        <taxon>Duplodnaviria</taxon>
        <taxon>Heunggongvirae</taxon>
        <taxon>Uroviricota</taxon>
        <taxon>Caudoviricetes</taxon>
        <taxon>Demerecviridae</taxon>
        <taxon>Markadamsvirinae</taxon>
        <taxon>Epseptimavirus</taxon>
        <taxon>Epseptimavirus GSW6</taxon>
    </lineage>
</organism>
<keyword evidence="1" id="KW-0472">Membrane</keyword>
<dbReference type="RefSeq" id="YP_012772471.1">
    <property type="nucleotide sequence ID" value="NC_111398.1"/>
</dbReference>
<name>A0AAF0C0S6_9CAUD</name>